<dbReference type="PROSITE" id="PS00562">
    <property type="entry name" value="CBM1_1"/>
    <property type="match status" value="1"/>
</dbReference>
<gene>
    <name evidence="5" type="ORF">HK097_000427</name>
</gene>
<evidence type="ECO:0000256" key="2">
    <source>
        <dbReference type="SAM" id="MobiDB-lite"/>
    </source>
</evidence>
<dbReference type="InterPro" id="IPR024745">
    <property type="entry name" value="GH44_cat"/>
</dbReference>
<dbReference type="Proteomes" id="UP001212841">
    <property type="component" value="Unassembled WGS sequence"/>
</dbReference>
<dbReference type="SMART" id="SM00236">
    <property type="entry name" value="fCBD"/>
    <property type="match status" value="1"/>
</dbReference>
<dbReference type="InterPro" id="IPR000254">
    <property type="entry name" value="CBD"/>
</dbReference>
<dbReference type="InterPro" id="IPR035971">
    <property type="entry name" value="CBD_sf"/>
</dbReference>
<comment type="caution">
    <text evidence="5">The sequence shown here is derived from an EMBL/GenBank/DDBJ whole genome shotgun (WGS) entry which is preliminary data.</text>
</comment>
<name>A0AAD5SDM3_9FUNG</name>
<evidence type="ECO:0000259" key="4">
    <source>
        <dbReference type="PROSITE" id="PS51164"/>
    </source>
</evidence>
<protein>
    <recommendedName>
        <fullName evidence="4">CBM1 domain-containing protein</fullName>
    </recommendedName>
</protein>
<feature type="region of interest" description="Disordered" evidence="2">
    <location>
        <begin position="61"/>
        <end position="131"/>
    </location>
</feature>
<dbReference type="Pfam" id="PF12891">
    <property type="entry name" value="Glyco_hydro_44"/>
    <property type="match status" value="1"/>
</dbReference>
<feature type="chain" id="PRO_5042203025" description="CBM1 domain-containing protein" evidence="3">
    <location>
        <begin position="20"/>
        <end position="862"/>
    </location>
</feature>
<dbReference type="SUPFAM" id="SSF51445">
    <property type="entry name" value="(Trans)glycosidases"/>
    <property type="match status" value="1"/>
</dbReference>
<dbReference type="AlphaFoldDB" id="A0AAD5SDM3"/>
<feature type="signal peptide" evidence="3">
    <location>
        <begin position="1"/>
        <end position="19"/>
    </location>
</feature>
<evidence type="ECO:0000313" key="6">
    <source>
        <dbReference type="Proteomes" id="UP001212841"/>
    </source>
</evidence>
<dbReference type="GO" id="GO:0030248">
    <property type="term" value="F:cellulose binding"/>
    <property type="evidence" value="ECO:0007669"/>
    <property type="project" value="InterPro"/>
</dbReference>
<sequence length="862" mass="92911">MMHAKILAAVLFLAPSALAADRTWQQCGGIGYKGVMTCDRGDICQYWNDYYSQCIPAPTTTTRRTTTTTKKSTTTTKTTTKVSVTTSSTTEVPVTTTSTTEVPVTTSTTTTEVPVTSTSSTTTSTTPTSTPALEDLELYHGNALSSGWENWSWSSTFDFTYAGPPTPPAGSGGSVIQVTTGGYGGVSFRNPKGYAGYKTLVFQVAGASAWGLVADSTTEPFTSGAVSLVDSCPTPPTADAFTTCYFDIAKLGDHAWDRVTFQSWSDKDQTTYLANLFFTTKTALELTDTKSFGSGAAFGSNTLLLIGTGDITDVTVTKGGEPVAIASSEIVENPSRRVYAKLASSWAPGVYTVTHSAGVITITIPAAVTGDLSSANGTRKISKWIYGTNFPASSGFLNTYGIPLGRWGGNAMTPYNPITKYINAANDWYFENRPADNGGFESWAKMVAAGHAKAVYSIPMLDWVAKPKDCWSYSVAKYGPQDKVDPYNADAGNGLQNGTRIVNDPNDCYVPWGPSNVTAYLSSLDAATASTIEFFTIGNELDIADGTHPDIQQEKMSYDNELARVKAYGQAIRAAIPTAKILGPTSCCFWFWWHSSVGETDQAAHGGLSKLRYLLRELRAYDEEVGKKTIDYLDVHFNPQEGRPGDGSAADNASRLRSSRAWWDPTYKDESYMGQDGVYAGEENPGSVYFIRRMKKLISEEYPGLGLAVTEWYNNNDLVGGLQIADGLGIFAREGLDVATKWANTDPGSAGAAAYWLYSGGYNSAKPFPDQYLNVPIFYDPDTAAVFFAKGESNTAGVFINKNPTEYQHYKVVGWKAGTYTIRHFGTPGVRSDQGALFEATITLDASSTVVVPPYSAVFLSQ</sequence>
<feature type="domain" description="CBM1" evidence="4">
    <location>
        <begin position="19"/>
        <end position="55"/>
    </location>
</feature>
<dbReference type="GO" id="GO:0005975">
    <property type="term" value="P:carbohydrate metabolic process"/>
    <property type="evidence" value="ECO:0007669"/>
    <property type="project" value="InterPro"/>
</dbReference>
<dbReference type="EMBL" id="JADGJD010001071">
    <property type="protein sequence ID" value="KAJ3046890.1"/>
    <property type="molecule type" value="Genomic_DNA"/>
</dbReference>
<proteinExistence type="predicted"/>
<evidence type="ECO:0000256" key="3">
    <source>
        <dbReference type="SAM" id="SignalP"/>
    </source>
</evidence>
<evidence type="ECO:0000256" key="1">
    <source>
        <dbReference type="ARBA" id="ARBA00022729"/>
    </source>
</evidence>
<keyword evidence="1 3" id="KW-0732">Signal</keyword>
<dbReference type="Gene3D" id="2.60.120.430">
    <property type="entry name" value="Galactose-binding lectin"/>
    <property type="match status" value="1"/>
</dbReference>
<evidence type="ECO:0000313" key="5">
    <source>
        <dbReference type="EMBL" id="KAJ3046890.1"/>
    </source>
</evidence>
<accession>A0AAD5SDM3</accession>
<keyword evidence="6" id="KW-1185">Reference proteome</keyword>
<dbReference type="SUPFAM" id="SSF57180">
    <property type="entry name" value="Cellulose-binding domain"/>
    <property type="match status" value="1"/>
</dbReference>
<dbReference type="SUPFAM" id="SSF49785">
    <property type="entry name" value="Galactose-binding domain-like"/>
    <property type="match status" value="1"/>
</dbReference>
<dbReference type="Gene3D" id="3.20.20.80">
    <property type="entry name" value="Glycosidases"/>
    <property type="match status" value="1"/>
</dbReference>
<dbReference type="InterPro" id="IPR008979">
    <property type="entry name" value="Galactose-bd-like_sf"/>
</dbReference>
<organism evidence="5 6">
    <name type="scientific">Rhizophlyctis rosea</name>
    <dbReference type="NCBI Taxonomy" id="64517"/>
    <lineage>
        <taxon>Eukaryota</taxon>
        <taxon>Fungi</taxon>
        <taxon>Fungi incertae sedis</taxon>
        <taxon>Chytridiomycota</taxon>
        <taxon>Chytridiomycota incertae sedis</taxon>
        <taxon>Chytridiomycetes</taxon>
        <taxon>Rhizophlyctidales</taxon>
        <taxon>Rhizophlyctidaceae</taxon>
        <taxon>Rhizophlyctis</taxon>
    </lineage>
</organism>
<dbReference type="InterPro" id="IPR017853">
    <property type="entry name" value="GH"/>
</dbReference>
<dbReference type="Pfam" id="PF00734">
    <property type="entry name" value="CBM_1"/>
    <property type="match status" value="1"/>
</dbReference>
<dbReference type="PROSITE" id="PS51164">
    <property type="entry name" value="CBM1_2"/>
    <property type="match status" value="1"/>
</dbReference>
<dbReference type="GO" id="GO:0005576">
    <property type="term" value="C:extracellular region"/>
    <property type="evidence" value="ECO:0007669"/>
    <property type="project" value="InterPro"/>
</dbReference>
<reference evidence="5" key="1">
    <citation type="submission" date="2020-05" db="EMBL/GenBank/DDBJ databases">
        <title>Phylogenomic resolution of chytrid fungi.</title>
        <authorList>
            <person name="Stajich J.E."/>
            <person name="Amses K."/>
            <person name="Simmons R."/>
            <person name="Seto K."/>
            <person name="Myers J."/>
            <person name="Bonds A."/>
            <person name="Quandt C.A."/>
            <person name="Barry K."/>
            <person name="Liu P."/>
            <person name="Grigoriev I."/>
            <person name="Longcore J.E."/>
            <person name="James T.Y."/>
        </authorList>
    </citation>
    <scope>NUCLEOTIDE SEQUENCE</scope>
    <source>
        <strain evidence="5">JEL0318</strain>
    </source>
</reference>